<gene>
    <name evidence="1" type="ORF">L6773_18685</name>
</gene>
<evidence type="ECO:0008006" key="3">
    <source>
        <dbReference type="Google" id="ProtNLM"/>
    </source>
</evidence>
<reference evidence="1" key="1">
    <citation type="submission" date="2022-01" db="EMBL/GenBank/DDBJ databases">
        <authorList>
            <person name="Wang Y."/>
        </authorList>
    </citation>
    <scope>NUCLEOTIDE SEQUENCE</scope>
    <source>
        <strain evidence="1">WB101</strain>
    </source>
</reference>
<accession>A0ABS9KIC8</accession>
<proteinExistence type="predicted"/>
<dbReference type="RefSeq" id="WP_237856043.1">
    <property type="nucleotide sequence ID" value="NZ_JAKLWS010000037.1"/>
</dbReference>
<protein>
    <recommendedName>
        <fullName evidence="3">DUF3299 domain-containing protein</fullName>
    </recommendedName>
</protein>
<comment type="caution">
    <text evidence="1">The sequence shown here is derived from an EMBL/GenBank/DDBJ whole genome shotgun (WGS) entry which is preliminary data.</text>
</comment>
<organism evidence="1 2">
    <name type="scientific">Rhodohalobacter sulfatireducens</name>
    <dbReference type="NCBI Taxonomy" id="2911366"/>
    <lineage>
        <taxon>Bacteria</taxon>
        <taxon>Pseudomonadati</taxon>
        <taxon>Balneolota</taxon>
        <taxon>Balneolia</taxon>
        <taxon>Balneolales</taxon>
        <taxon>Balneolaceae</taxon>
        <taxon>Rhodohalobacter</taxon>
    </lineage>
</organism>
<dbReference type="Proteomes" id="UP001165366">
    <property type="component" value="Unassembled WGS sequence"/>
</dbReference>
<reference evidence="1" key="2">
    <citation type="submission" date="2024-05" db="EMBL/GenBank/DDBJ databases">
        <title>Rhodohalobacter halophilus gen. nov., sp. nov., a moderately halophilic member of the family Balneolaceae.</title>
        <authorList>
            <person name="Xia J."/>
        </authorList>
    </citation>
    <scope>NUCLEOTIDE SEQUENCE</scope>
    <source>
        <strain evidence="1">WB101</strain>
    </source>
</reference>
<name>A0ABS9KIC8_9BACT</name>
<evidence type="ECO:0000313" key="1">
    <source>
        <dbReference type="EMBL" id="MCG2590607.1"/>
    </source>
</evidence>
<keyword evidence="2" id="KW-1185">Reference proteome</keyword>
<evidence type="ECO:0000313" key="2">
    <source>
        <dbReference type="Proteomes" id="UP001165366"/>
    </source>
</evidence>
<sequence>MDKRLVLITIFFCPILFEGPGNLPNPNLDTLQTEPVSGVYFLQGTIIEYTYDFPWPQWGGEKVILDTDTTTISFLTTIRMVEEKRDTVQFFGLPGANASRNSILPVECENPSFCGYANFEMGSLQIDYRTPAGEFSGTGWLDGEILTLDTYFEYREIGIEYKLQGKKIDEEEL</sequence>
<dbReference type="EMBL" id="JAKLWS010000037">
    <property type="protein sequence ID" value="MCG2590607.1"/>
    <property type="molecule type" value="Genomic_DNA"/>
</dbReference>